<dbReference type="AlphaFoldDB" id="A0A182EYV8"/>
<dbReference type="EMBL" id="UYRW01014918">
    <property type="protein sequence ID" value="VDN01431.1"/>
    <property type="molecule type" value="Genomic_DNA"/>
</dbReference>
<evidence type="ECO:0000313" key="1">
    <source>
        <dbReference type="EMBL" id="VDN01431.1"/>
    </source>
</evidence>
<keyword evidence="2" id="KW-1185">Reference proteome</keyword>
<dbReference type="WBParaSite" id="nOo.2.0.1.t13367-RA">
    <property type="protein sequence ID" value="nOo.2.0.1.t13367-RA"/>
    <property type="gene ID" value="nOo.2.0.1.g13367"/>
</dbReference>
<evidence type="ECO:0000313" key="3">
    <source>
        <dbReference type="WBParaSite" id="nOo.2.0.1.t13367-RA"/>
    </source>
</evidence>
<reference evidence="1 2" key="2">
    <citation type="submission" date="2018-08" db="EMBL/GenBank/DDBJ databases">
        <authorList>
            <person name="Laetsch R D."/>
            <person name="Stevens L."/>
            <person name="Kumar S."/>
            <person name="Blaxter L. M."/>
        </authorList>
    </citation>
    <scope>NUCLEOTIDE SEQUENCE [LARGE SCALE GENOMIC DNA]</scope>
</reference>
<proteinExistence type="predicted"/>
<reference evidence="3" key="1">
    <citation type="submission" date="2016-06" db="UniProtKB">
        <authorList>
            <consortium name="WormBaseParasite"/>
        </authorList>
    </citation>
    <scope>IDENTIFICATION</scope>
</reference>
<evidence type="ECO:0000313" key="2">
    <source>
        <dbReference type="Proteomes" id="UP000271087"/>
    </source>
</evidence>
<gene>
    <name evidence="1" type="ORF">NOO_LOCUS13367</name>
</gene>
<dbReference type="STRING" id="42157.A0A182EYV8"/>
<accession>A0A182EYV8</accession>
<name>A0A182EYV8_ONCOC</name>
<dbReference type="Proteomes" id="UP000271087">
    <property type="component" value="Unassembled WGS sequence"/>
</dbReference>
<dbReference type="Gene3D" id="3.50.50.60">
    <property type="entry name" value="FAD/NAD(P)-binding domain"/>
    <property type="match status" value="1"/>
</dbReference>
<dbReference type="OrthoDB" id="38045at2759"/>
<organism evidence="3">
    <name type="scientific">Onchocerca ochengi</name>
    <name type="common">Filarial nematode worm</name>
    <dbReference type="NCBI Taxonomy" id="42157"/>
    <lineage>
        <taxon>Eukaryota</taxon>
        <taxon>Metazoa</taxon>
        <taxon>Ecdysozoa</taxon>
        <taxon>Nematoda</taxon>
        <taxon>Chromadorea</taxon>
        <taxon>Rhabditida</taxon>
        <taxon>Spirurina</taxon>
        <taxon>Spiruromorpha</taxon>
        <taxon>Filarioidea</taxon>
        <taxon>Onchocercidae</taxon>
        <taxon>Onchocerca</taxon>
    </lineage>
</organism>
<sequence length="40" mass="4462">MRIVVIGAAPTGLGVAYRFYQLQNDNVDVTKNVELIILEK</sequence>
<dbReference type="InterPro" id="IPR036188">
    <property type="entry name" value="FAD/NAD-bd_sf"/>
</dbReference>
<protein>
    <submittedName>
        <fullName evidence="3">FAD-dependent oxidoreductase</fullName>
    </submittedName>
</protein>